<evidence type="ECO:0000313" key="3">
    <source>
        <dbReference type="Proteomes" id="UP000014984"/>
    </source>
</evidence>
<protein>
    <recommendedName>
        <fullName evidence="4">DUF4064 domain-containing protein</fullName>
    </recommendedName>
</protein>
<evidence type="ECO:0000313" key="2">
    <source>
        <dbReference type="EMBL" id="AGR41354.1"/>
    </source>
</evidence>
<dbReference type="HOGENOM" id="CLU_2131977_0_0_14"/>
<keyword evidence="3" id="KW-1185">Reference proteome</keyword>
<dbReference type="AlphaFoldDB" id="S5LUA8"/>
<dbReference type="Proteomes" id="UP000014984">
    <property type="component" value="Chromosome"/>
</dbReference>
<sequence length="113" mass="11716">MNGLAKGGIITNFVGTALAALISIILLIASLLTTSTLPIAGGIIIIFTIISLISSILIIIFGALALAKGNNKFKITTGIIGIISILFNWIAYFFVAIIILVGSILTLCGKAKN</sequence>
<evidence type="ECO:0008006" key="4">
    <source>
        <dbReference type="Google" id="ProtNLM"/>
    </source>
</evidence>
<keyword evidence="1" id="KW-0472">Membrane</keyword>
<dbReference type="STRING" id="1276220.STAIW_v1c07450"/>
<keyword evidence="1" id="KW-1133">Transmembrane helix</keyword>
<gene>
    <name evidence="2" type="ORF">STAIW_v1c07450</name>
</gene>
<dbReference type="EMBL" id="CP005074">
    <property type="protein sequence ID" value="AGR41354.1"/>
    <property type="molecule type" value="Genomic_DNA"/>
</dbReference>
<feature type="transmembrane region" description="Helical" evidence="1">
    <location>
        <begin position="79"/>
        <end position="105"/>
    </location>
</feature>
<dbReference type="RefSeq" id="WP_020834493.1">
    <property type="nucleotide sequence ID" value="NC_021846.1"/>
</dbReference>
<evidence type="ECO:0000256" key="1">
    <source>
        <dbReference type="SAM" id="Phobius"/>
    </source>
</evidence>
<dbReference type="KEGG" id="stai:STAIW_v1c07450"/>
<feature type="transmembrane region" description="Helical" evidence="1">
    <location>
        <begin position="39"/>
        <end position="67"/>
    </location>
</feature>
<keyword evidence="1" id="KW-0812">Transmembrane</keyword>
<accession>S5LUA8</accession>
<proteinExistence type="predicted"/>
<name>S5LUA8_9MOLU</name>
<reference evidence="2 3" key="1">
    <citation type="journal article" date="2013" name="Genome Biol. Evol.">
        <title>Comparison of metabolic capacities and inference of gene content evolution in mosquito-associated Spiroplasma diminutum and S. taiwanense.</title>
        <authorList>
            <person name="Lo W.S."/>
            <person name="Ku C."/>
            <person name="Chen L.L."/>
            <person name="Chang T.H."/>
            <person name="Kuo C.H."/>
        </authorList>
    </citation>
    <scope>NUCLEOTIDE SEQUENCE [LARGE SCALE GENOMIC DNA]</scope>
    <source>
        <strain evidence="2">CT-1</strain>
    </source>
</reference>
<feature type="transmembrane region" description="Helical" evidence="1">
    <location>
        <begin position="12"/>
        <end position="33"/>
    </location>
</feature>
<organism evidence="2 3">
    <name type="scientific">Spiroplasma taiwanense CT-1</name>
    <dbReference type="NCBI Taxonomy" id="1276220"/>
    <lineage>
        <taxon>Bacteria</taxon>
        <taxon>Bacillati</taxon>
        <taxon>Mycoplasmatota</taxon>
        <taxon>Mollicutes</taxon>
        <taxon>Entomoplasmatales</taxon>
        <taxon>Spiroplasmataceae</taxon>
        <taxon>Spiroplasma</taxon>
    </lineage>
</organism>